<accession>A0A3P7K6X5</accession>
<dbReference type="Proteomes" id="UP000277928">
    <property type="component" value="Unassembled WGS sequence"/>
</dbReference>
<keyword evidence="2" id="KW-1185">Reference proteome</keyword>
<gene>
    <name evidence="1" type="ORF">NLS_LOCUS10115</name>
</gene>
<name>A0A3P7K6X5_LITSI</name>
<sequence length="11" mass="1305">MIKTLFNVHDS</sequence>
<reference evidence="1 2" key="1">
    <citation type="submission" date="2018-08" db="EMBL/GenBank/DDBJ databases">
        <authorList>
            <person name="Laetsch R D."/>
            <person name="Stevens L."/>
            <person name="Kumar S."/>
            <person name="Blaxter L. M."/>
        </authorList>
    </citation>
    <scope>NUCLEOTIDE SEQUENCE [LARGE SCALE GENOMIC DNA]</scope>
</reference>
<evidence type="ECO:0000313" key="1">
    <source>
        <dbReference type="EMBL" id="VDM93272.1"/>
    </source>
</evidence>
<protein>
    <submittedName>
        <fullName evidence="1">Uncharacterized protein</fullName>
    </submittedName>
</protein>
<organism evidence="1 2">
    <name type="scientific">Litomosoides sigmodontis</name>
    <name type="common">Filarial nematode worm</name>
    <dbReference type="NCBI Taxonomy" id="42156"/>
    <lineage>
        <taxon>Eukaryota</taxon>
        <taxon>Metazoa</taxon>
        <taxon>Ecdysozoa</taxon>
        <taxon>Nematoda</taxon>
        <taxon>Chromadorea</taxon>
        <taxon>Rhabditida</taxon>
        <taxon>Spirurina</taxon>
        <taxon>Spiruromorpha</taxon>
        <taxon>Filarioidea</taxon>
        <taxon>Onchocercidae</taxon>
        <taxon>Litomosoides</taxon>
    </lineage>
</organism>
<proteinExistence type="predicted"/>
<evidence type="ECO:0000313" key="2">
    <source>
        <dbReference type="Proteomes" id="UP000277928"/>
    </source>
</evidence>
<feature type="non-terminal residue" evidence="1">
    <location>
        <position position="11"/>
    </location>
</feature>
<dbReference type="EMBL" id="UYRX01002510">
    <property type="protein sequence ID" value="VDM93272.1"/>
    <property type="molecule type" value="Genomic_DNA"/>
</dbReference>